<dbReference type="AlphaFoldDB" id="J0WY87"/>
<reference evidence="3" key="1">
    <citation type="journal article" date="2012" name="Science">
        <title>The Paleozoic origin of enzymatic lignin decomposition reconstructed from 31 fungal genomes.</title>
        <authorList>
            <person name="Floudas D."/>
            <person name="Binder M."/>
            <person name="Riley R."/>
            <person name="Barry K."/>
            <person name="Blanchette R.A."/>
            <person name="Henrissat B."/>
            <person name="Martinez A.T."/>
            <person name="Otillar R."/>
            <person name="Spatafora J.W."/>
            <person name="Yadav J.S."/>
            <person name="Aerts A."/>
            <person name="Benoit I."/>
            <person name="Boyd A."/>
            <person name="Carlson A."/>
            <person name="Copeland A."/>
            <person name="Coutinho P.M."/>
            <person name="de Vries R.P."/>
            <person name="Ferreira P."/>
            <person name="Findley K."/>
            <person name="Foster B."/>
            <person name="Gaskell J."/>
            <person name="Glotzer D."/>
            <person name="Gorecki P."/>
            <person name="Heitman J."/>
            <person name="Hesse C."/>
            <person name="Hori C."/>
            <person name="Igarashi K."/>
            <person name="Jurgens J.A."/>
            <person name="Kallen N."/>
            <person name="Kersten P."/>
            <person name="Kohler A."/>
            <person name="Kuees U."/>
            <person name="Kumar T.K.A."/>
            <person name="Kuo A."/>
            <person name="LaButti K."/>
            <person name="Larrondo L.F."/>
            <person name="Lindquist E."/>
            <person name="Ling A."/>
            <person name="Lombard V."/>
            <person name="Lucas S."/>
            <person name="Lundell T."/>
            <person name="Martin R."/>
            <person name="McLaughlin D.J."/>
            <person name="Morgenstern I."/>
            <person name="Morin E."/>
            <person name="Murat C."/>
            <person name="Nagy L.G."/>
            <person name="Nolan M."/>
            <person name="Ohm R.A."/>
            <person name="Patyshakuliyeva A."/>
            <person name="Rokas A."/>
            <person name="Ruiz-Duenas F.J."/>
            <person name="Sabat G."/>
            <person name="Salamov A."/>
            <person name="Samejima M."/>
            <person name="Schmutz J."/>
            <person name="Slot J.C."/>
            <person name="St John F."/>
            <person name="Stenlid J."/>
            <person name="Sun H."/>
            <person name="Sun S."/>
            <person name="Syed K."/>
            <person name="Tsang A."/>
            <person name="Wiebenga A."/>
            <person name="Young D."/>
            <person name="Pisabarro A."/>
            <person name="Eastwood D.C."/>
            <person name="Martin F."/>
            <person name="Cullen D."/>
            <person name="Grigoriev I.V."/>
            <person name="Hibbett D.S."/>
        </authorList>
    </citation>
    <scope>NUCLEOTIDE SEQUENCE [LARGE SCALE GENOMIC DNA]</scope>
    <source>
        <strain evidence="3">TFB10046</strain>
    </source>
</reference>
<dbReference type="eggNOG" id="ENOG502R23U">
    <property type="taxonomic scope" value="Eukaryota"/>
</dbReference>
<dbReference type="InParanoid" id="J0WY87"/>
<dbReference type="Proteomes" id="UP000006514">
    <property type="component" value="Unassembled WGS sequence"/>
</dbReference>
<evidence type="ECO:0000256" key="1">
    <source>
        <dbReference type="SAM" id="Phobius"/>
    </source>
</evidence>
<accession>J0WY87</accession>
<feature type="transmembrane region" description="Helical" evidence="1">
    <location>
        <begin position="107"/>
        <end position="129"/>
    </location>
</feature>
<keyword evidence="1" id="KW-0472">Membrane</keyword>
<dbReference type="OrthoDB" id="3267785at2759"/>
<sequence>MSAIVEKQLPAVLAMSMHAPPPERTKEHAHGGHCACHSARKRRLALVGAGIAFVTLLVVLALSFTDPSVGVDALFSGGWKDGSLLRRQVDNGSGSGSDDSPFVKNKLYLIVLFVGLFLCLVAAVMLAAWCCRGAFQNPLCCPCYCCALCGGLACIECISCGLCAEAADQFV</sequence>
<keyword evidence="1" id="KW-1133">Transmembrane helix</keyword>
<evidence type="ECO:0000313" key="3">
    <source>
        <dbReference type="Proteomes" id="UP000006514"/>
    </source>
</evidence>
<feature type="transmembrane region" description="Helical" evidence="1">
    <location>
        <begin position="44"/>
        <end position="64"/>
    </location>
</feature>
<keyword evidence="1" id="KW-0812">Transmembrane</keyword>
<gene>
    <name evidence="2" type="ORF">AURDEDRAFT_115744</name>
</gene>
<evidence type="ECO:0000313" key="2">
    <source>
        <dbReference type="EMBL" id="EJD40874.1"/>
    </source>
</evidence>
<dbReference type="KEGG" id="adl:AURDEDRAFT_115744"/>
<keyword evidence="3" id="KW-1185">Reference proteome</keyword>
<proteinExistence type="predicted"/>
<name>J0WY87_AURST</name>
<dbReference type="EMBL" id="JH687798">
    <property type="protein sequence ID" value="EJD40874.1"/>
    <property type="molecule type" value="Genomic_DNA"/>
</dbReference>
<protein>
    <submittedName>
        <fullName evidence="2">Uncharacterized protein</fullName>
    </submittedName>
</protein>
<organism evidence="2 3">
    <name type="scientific">Auricularia subglabra (strain TFB-10046 / SS5)</name>
    <name type="common">White-rot fungus</name>
    <name type="synonym">Auricularia delicata (strain TFB10046)</name>
    <dbReference type="NCBI Taxonomy" id="717982"/>
    <lineage>
        <taxon>Eukaryota</taxon>
        <taxon>Fungi</taxon>
        <taxon>Dikarya</taxon>
        <taxon>Basidiomycota</taxon>
        <taxon>Agaricomycotina</taxon>
        <taxon>Agaricomycetes</taxon>
        <taxon>Auriculariales</taxon>
        <taxon>Auriculariaceae</taxon>
        <taxon>Auricularia</taxon>
    </lineage>
</organism>